<gene>
    <name evidence="1" type="ORF">DS745_04230</name>
</gene>
<accession>A0A4Q0W077</accession>
<evidence type="ECO:0000313" key="2">
    <source>
        <dbReference type="Proteomes" id="UP000290649"/>
    </source>
</evidence>
<dbReference type="Proteomes" id="UP000290649">
    <property type="component" value="Unassembled WGS sequence"/>
</dbReference>
<comment type="caution">
    <text evidence="1">The sequence shown here is derived from an EMBL/GenBank/DDBJ whole genome shotgun (WGS) entry which is preliminary data.</text>
</comment>
<dbReference type="EMBL" id="QOUX01000001">
    <property type="protein sequence ID" value="RXJ04598.1"/>
    <property type="molecule type" value="Genomic_DNA"/>
</dbReference>
<evidence type="ECO:0000313" key="1">
    <source>
        <dbReference type="EMBL" id="RXJ04598.1"/>
    </source>
</evidence>
<dbReference type="OrthoDB" id="6194834at2"/>
<organism evidence="1 2">
    <name type="scientific">Anaerobacillus alkaliphilus</name>
    <dbReference type="NCBI Taxonomy" id="1548597"/>
    <lineage>
        <taxon>Bacteria</taxon>
        <taxon>Bacillati</taxon>
        <taxon>Bacillota</taxon>
        <taxon>Bacilli</taxon>
        <taxon>Bacillales</taxon>
        <taxon>Bacillaceae</taxon>
        <taxon>Anaerobacillus</taxon>
    </lineage>
</organism>
<name>A0A4Q0W077_9BACI</name>
<dbReference type="AlphaFoldDB" id="A0A4Q0W077"/>
<keyword evidence="2" id="KW-1185">Reference proteome</keyword>
<sequence>MKKLILGIVIFFMLVSGIIGLRFGSALFQEENTTEILAAIFKLESTDHPYKQVSVNSESIMFVSKNNNGSQVIKEFMEVRGWVFQEQMGSGYFFEKDEVTVVVETRLFTGNYFLWKVPREF</sequence>
<proteinExistence type="predicted"/>
<dbReference type="RefSeq" id="WP_129076961.1">
    <property type="nucleotide sequence ID" value="NZ_QOUX01000001.1"/>
</dbReference>
<protein>
    <submittedName>
        <fullName evidence="1">Uncharacterized protein</fullName>
    </submittedName>
</protein>
<reference evidence="1 2" key="1">
    <citation type="journal article" date="2019" name="Int. J. Syst. Evol. Microbiol.">
        <title>Anaerobacillus alkaliphilus sp. nov., a novel alkaliphilic and moderately halophilic bacterium.</title>
        <authorList>
            <person name="Borsodi A.K."/>
            <person name="Aszalos J.M."/>
            <person name="Bihari P."/>
            <person name="Nagy I."/>
            <person name="Schumann P."/>
            <person name="Sproer C."/>
            <person name="Kovacs A.L."/>
            <person name="Boka K."/>
            <person name="Dobosy P."/>
            <person name="Ovari M."/>
            <person name="Szili-Kovacs T."/>
            <person name="Toth E."/>
        </authorList>
    </citation>
    <scope>NUCLEOTIDE SEQUENCE [LARGE SCALE GENOMIC DNA]</scope>
    <source>
        <strain evidence="1 2">B16-10</strain>
    </source>
</reference>